<protein>
    <submittedName>
        <fullName evidence="2">ElyC/SanA/YdcF family protein</fullName>
    </submittedName>
</protein>
<evidence type="ECO:0000313" key="3">
    <source>
        <dbReference type="Proteomes" id="UP001328733"/>
    </source>
</evidence>
<sequence length="230" mass="26669">MTDPEQTIPKIWGILEYKPQWSVTLKGWLLLALIGVLIFWFSVTRVQGFLAIQKPIKADALLIEGWVDDRVIEGAIEEYYRGNYRSIIVTGMPFYRGSYLREYKNQAEVITATLVKLGIPPDRIISASIPEVKKDRTAAMALGVKEKLLQDKLDIRSINIYSFDVHTRRSYLIYQRVLKPRFKVGAIAHPNTNYDPDRWWTSSTGFRSVIEEAIAYVYARFLWHLESRKP</sequence>
<name>A0AAW9QWS8_9CHRO</name>
<evidence type="ECO:0000313" key="2">
    <source>
        <dbReference type="EMBL" id="MEG3439571.1"/>
    </source>
</evidence>
<feature type="transmembrane region" description="Helical" evidence="1">
    <location>
        <begin position="25"/>
        <end position="43"/>
    </location>
</feature>
<keyword evidence="3" id="KW-1185">Reference proteome</keyword>
<keyword evidence="1" id="KW-0812">Transmembrane</keyword>
<reference evidence="2 3" key="1">
    <citation type="submission" date="2024-01" db="EMBL/GenBank/DDBJ databases">
        <title>Genomic insights into the taxonomy and metabolism of the cyanobacterium Pannus brasiliensis CCIBt3594.</title>
        <authorList>
            <person name="Machado M."/>
            <person name="Botero N.B."/>
            <person name="Andreote A.P.D."/>
            <person name="Feitosa A.M.T."/>
            <person name="Popin R."/>
            <person name="Sivonen K."/>
            <person name="Fiore M.F."/>
        </authorList>
    </citation>
    <scope>NUCLEOTIDE SEQUENCE [LARGE SCALE GENOMIC DNA]</scope>
    <source>
        <strain evidence="2 3">CCIBt3594</strain>
    </source>
</reference>
<keyword evidence="1" id="KW-1133">Transmembrane helix</keyword>
<comment type="caution">
    <text evidence="2">The sequence shown here is derived from an EMBL/GenBank/DDBJ whole genome shotgun (WGS) entry which is preliminary data.</text>
</comment>
<accession>A0AAW9QWS8</accession>
<proteinExistence type="predicted"/>
<gene>
    <name evidence="2" type="ORF">V0288_20755</name>
</gene>
<dbReference type="AlphaFoldDB" id="A0AAW9QWS8"/>
<organism evidence="2 3">
    <name type="scientific">Pannus brasiliensis CCIBt3594</name>
    <dbReference type="NCBI Taxonomy" id="1427578"/>
    <lineage>
        <taxon>Bacteria</taxon>
        <taxon>Bacillati</taxon>
        <taxon>Cyanobacteriota</taxon>
        <taxon>Cyanophyceae</taxon>
        <taxon>Oscillatoriophycideae</taxon>
        <taxon>Chroococcales</taxon>
        <taxon>Microcystaceae</taxon>
        <taxon>Pannus</taxon>
    </lineage>
</organism>
<dbReference type="EMBL" id="JBAFSM010000052">
    <property type="protein sequence ID" value="MEG3439571.1"/>
    <property type="molecule type" value="Genomic_DNA"/>
</dbReference>
<dbReference type="RefSeq" id="WP_332867054.1">
    <property type="nucleotide sequence ID" value="NZ_JBAFSM010000052.1"/>
</dbReference>
<dbReference type="Proteomes" id="UP001328733">
    <property type="component" value="Unassembled WGS sequence"/>
</dbReference>
<keyword evidence="1" id="KW-0472">Membrane</keyword>
<evidence type="ECO:0000256" key="1">
    <source>
        <dbReference type="SAM" id="Phobius"/>
    </source>
</evidence>